<feature type="chain" id="PRO_5045288964" evidence="6">
    <location>
        <begin position="26"/>
        <end position="308"/>
    </location>
</feature>
<keyword evidence="8" id="KW-1185">Reference proteome</keyword>
<evidence type="ECO:0000313" key="8">
    <source>
        <dbReference type="Proteomes" id="UP001528411"/>
    </source>
</evidence>
<evidence type="ECO:0000256" key="3">
    <source>
        <dbReference type="ARBA" id="ARBA00022729"/>
    </source>
</evidence>
<dbReference type="RefSeq" id="WP_272181937.1">
    <property type="nucleotide sequence ID" value="NZ_JAQOMS010000002.1"/>
</dbReference>
<keyword evidence="4" id="KW-0472">Membrane</keyword>
<evidence type="ECO:0000313" key="7">
    <source>
        <dbReference type="EMBL" id="MDC2890858.1"/>
    </source>
</evidence>
<evidence type="ECO:0000256" key="1">
    <source>
        <dbReference type="ARBA" id="ARBA00004442"/>
    </source>
</evidence>
<name>A0ABT5FI31_9GAMM</name>
<keyword evidence="5" id="KW-0998">Cell outer membrane</keyword>
<comment type="caution">
    <text evidence="7">The sequence shown here is derived from an EMBL/GenBank/DDBJ whole genome shotgun (WGS) entry which is preliminary data.</text>
</comment>
<dbReference type="EMBL" id="JAQOMS010000002">
    <property type="protein sequence ID" value="MDC2890858.1"/>
    <property type="molecule type" value="Genomic_DNA"/>
</dbReference>
<dbReference type="PANTHER" id="PTHR38776">
    <property type="entry name" value="MLTA-INTERACTING PROTEIN-RELATED"/>
    <property type="match status" value="1"/>
</dbReference>
<evidence type="ECO:0000256" key="5">
    <source>
        <dbReference type="ARBA" id="ARBA00023237"/>
    </source>
</evidence>
<keyword evidence="3 6" id="KW-0732">Signal</keyword>
<dbReference type="Proteomes" id="UP001528411">
    <property type="component" value="Unassembled WGS sequence"/>
</dbReference>
<proteinExistence type="inferred from homology"/>
<protein>
    <submittedName>
        <fullName evidence="7">MipA/OmpV family protein</fullName>
    </submittedName>
</protein>
<comment type="similarity">
    <text evidence="2">Belongs to the MipA/OmpV family.</text>
</comment>
<accession>A0ABT5FI31</accession>
<comment type="subcellular location">
    <subcellularLocation>
        <location evidence="1">Cell outer membrane</location>
    </subcellularLocation>
</comment>
<sequence>MTLFRRFFILCCAIFLTLFVGSPRAATLESSKQPQLASVSQWNFGLALGFGKQQNIILGQSDLNIYLVPTVSYYGQKWFFDNGTLGYSFIEKPKYALSVVTEINPFSAQYYDYHPLNVFLFDSSVSNDFSDAEASKDYSDIVNDVDTGVALPSQPLDSRDDEQQKIETNLELTKPQWSIDLGLQHNWFISNRYSIISKIFTDVSNVHNGKRADINFSYRYQLRGDNTFLANWQFNFQFGLSMLSRQTTQYFYGIDERHIHLQSYQYRTDSAINKTVRMSLRKPITNKLNMILYWKKEFLDDTIAHSLE</sequence>
<evidence type="ECO:0000256" key="2">
    <source>
        <dbReference type="ARBA" id="ARBA00005722"/>
    </source>
</evidence>
<evidence type="ECO:0000256" key="6">
    <source>
        <dbReference type="SAM" id="SignalP"/>
    </source>
</evidence>
<feature type="signal peptide" evidence="6">
    <location>
        <begin position="1"/>
        <end position="25"/>
    </location>
</feature>
<organism evidence="7 8">
    <name type="scientific">Psychrosphaera algicola</name>
    <dbReference type="NCBI Taxonomy" id="3023714"/>
    <lineage>
        <taxon>Bacteria</taxon>
        <taxon>Pseudomonadati</taxon>
        <taxon>Pseudomonadota</taxon>
        <taxon>Gammaproteobacteria</taxon>
        <taxon>Alteromonadales</taxon>
        <taxon>Pseudoalteromonadaceae</taxon>
        <taxon>Psychrosphaera</taxon>
    </lineage>
</organism>
<dbReference type="Pfam" id="PF06629">
    <property type="entry name" value="MipA"/>
    <property type="match status" value="1"/>
</dbReference>
<dbReference type="PANTHER" id="PTHR38776:SF1">
    <property type="entry name" value="MLTA-INTERACTING PROTEIN-RELATED"/>
    <property type="match status" value="1"/>
</dbReference>
<gene>
    <name evidence="7" type="ORF">PN838_21570</name>
</gene>
<reference evidence="7 8" key="1">
    <citation type="submission" date="2023-01" db="EMBL/GenBank/DDBJ databases">
        <title>Psychrosphaera sp. nov., isolated from marine algae.</title>
        <authorList>
            <person name="Bayburt H."/>
            <person name="Choi B.J."/>
            <person name="Kim J.M."/>
            <person name="Choi D.G."/>
            <person name="Jeon C.O."/>
        </authorList>
    </citation>
    <scope>NUCLEOTIDE SEQUENCE [LARGE SCALE GENOMIC DNA]</scope>
    <source>
        <strain evidence="7 8">G1-22</strain>
    </source>
</reference>
<dbReference type="InterPro" id="IPR010583">
    <property type="entry name" value="MipA"/>
</dbReference>
<evidence type="ECO:0000256" key="4">
    <source>
        <dbReference type="ARBA" id="ARBA00023136"/>
    </source>
</evidence>